<keyword evidence="1" id="KW-0969">Cilium</keyword>
<comment type="function">
    <text evidence="1">Together with ARL2, plays a role in the nuclear translocation, retention and transcriptional activity of STAT3. May play a role as an effector of ARL2.</text>
</comment>
<dbReference type="InterPro" id="IPR038849">
    <property type="entry name" value="ARL2BP"/>
</dbReference>
<dbReference type="InterPro" id="IPR042541">
    <property type="entry name" value="BART_sf"/>
</dbReference>
<dbReference type="GO" id="GO:0005634">
    <property type="term" value="C:nucleus"/>
    <property type="evidence" value="ECO:0007669"/>
    <property type="project" value="UniProtKB-SubCell"/>
</dbReference>
<keyword evidence="1" id="KW-0496">Mitochondrion</keyword>
<sequence length="104" mass="11514">MGSRHISVTSEVESEAVVGYSEDVIMDARNFVGQYYQEFENTEENQLIYMSTFNESTSRGGGWGCAPQAVRIHCVSAFKDMLLDYRAEEEGQGLDINSGSVVTS</sequence>
<dbReference type="Proteomes" id="UP000551758">
    <property type="component" value="Unassembled WGS sequence"/>
</dbReference>
<evidence type="ECO:0000313" key="2">
    <source>
        <dbReference type="EMBL" id="KAF5913174.1"/>
    </source>
</evidence>
<dbReference type="AlphaFoldDB" id="A0A7J7EC50"/>
<dbReference type="GO" id="GO:0051457">
    <property type="term" value="P:maintenance of protein location in nucleus"/>
    <property type="evidence" value="ECO:0007669"/>
    <property type="project" value="TreeGrafter"/>
</dbReference>
<proteinExistence type="inferred from homology"/>
<dbReference type="GO" id="GO:0005758">
    <property type="term" value="C:mitochondrial intermembrane space"/>
    <property type="evidence" value="ECO:0007669"/>
    <property type="project" value="UniProtKB-SubCell"/>
</dbReference>
<dbReference type="PANTHER" id="PTHR15487:SF4">
    <property type="entry name" value="ADP-RIBOSYLATION FACTOR-LIKE PROTEIN 2-BINDING PROTEIN"/>
    <property type="match status" value="1"/>
</dbReference>
<organism evidence="2 3">
    <name type="scientific">Diceros bicornis minor</name>
    <name type="common">South-central black rhinoceros</name>
    <dbReference type="NCBI Taxonomy" id="77932"/>
    <lineage>
        <taxon>Eukaryota</taxon>
        <taxon>Metazoa</taxon>
        <taxon>Chordata</taxon>
        <taxon>Craniata</taxon>
        <taxon>Vertebrata</taxon>
        <taxon>Euteleostomi</taxon>
        <taxon>Mammalia</taxon>
        <taxon>Eutheria</taxon>
        <taxon>Laurasiatheria</taxon>
        <taxon>Perissodactyla</taxon>
        <taxon>Rhinocerotidae</taxon>
        <taxon>Diceros</taxon>
    </lineage>
</organism>
<protein>
    <recommendedName>
        <fullName evidence="1">ADP-ribosylation factor-like protein 2-binding protein</fullName>
        <shortName evidence="1">ARF-like 2-binding protein</shortName>
    </recommendedName>
</protein>
<keyword evidence="1" id="KW-0539">Nucleus</keyword>
<keyword evidence="1" id="KW-0966">Cell projection</keyword>
<accession>A0A7J7EC50</accession>
<name>A0A7J7EC50_DICBM</name>
<keyword evidence="1" id="KW-0206">Cytoskeleton</keyword>
<dbReference type="GO" id="GO:0005929">
    <property type="term" value="C:cilium"/>
    <property type="evidence" value="ECO:0007669"/>
    <property type="project" value="UniProtKB-UniRule"/>
</dbReference>
<reference evidence="2 3" key="1">
    <citation type="journal article" date="2020" name="Mol. Biol. Evol.">
        <title>Interspecific Gene Flow and the Evolution of Specialization in Black and White Rhinoceros.</title>
        <authorList>
            <person name="Moodley Y."/>
            <person name="Westbury M.V."/>
            <person name="Russo I.M."/>
            <person name="Gopalakrishnan S."/>
            <person name="Rakotoarivelo A."/>
            <person name="Olsen R.A."/>
            <person name="Prost S."/>
            <person name="Tunstall T."/>
            <person name="Ryder O.A."/>
            <person name="Dalen L."/>
            <person name="Bruford M.W."/>
        </authorList>
    </citation>
    <scope>NUCLEOTIDE SEQUENCE [LARGE SCALE GENOMIC DNA]</scope>
    <source>
        <strain evidence="2">SBR-YM</strain>
        <tissue evidence="2">Skin</tissue>
    </source>
</reference>
<keyword evidence="1" id="KW-0963">Cytoplasm</keyword>
<comment type="similarity">
    <text evidence="1">Belongs to the ARL2BP family.</text>
</comment>
<dbReference type="GO" id="GO:0005813">
    <property type="term" value="C:centrosome"/>
    <property type="evidence" value="ECO:0007669"/>
    <property type="project" value="UniProtKB-SubCell"/>
</dbReference>
<keyword evidence="3" id="KW-1185">Reference proteome</keyword>
<evidence type="ECO:0000256" key="1">
    <source>
        <dbReference type="RuleBase" id="RU367099"/>
    </source>
</evidence>
<evidence type="ECO:0000313" key="3">
    <source>
        <dbReference type="Proteomes" id="UP000551758"/>
    </source>
</evidence>
<comment type="subcellular location">
    <subcellularLocation>
        <location evidence="1">Cytoplasm</location>
    </subcellularLocation>
    <subcellularLocation>
        <location evidence="1">Cytoplasm</location>
        <location evidence="1">Cytoskeleton</location>
        <location evidence="1">Cilium basal body</location>
    </subcellularLocation>
    <subcellularLocation>
        <location evidence="1">Cytoplasm</location>
        <location evidence="1">Cytoskeleton</location>
        <location evidence="1">Microtubule organizing center</location>
        <location evidence="1">Centrosome</location>
    </subcellularLocation>
    <subcellularLocation>
        <location evidence="1">Nucleus</location>
    </subcellularLocation>
    <subcellularLocation>
        <location evidence="1">Mitochondrion intermembrane space</location>
    </subcellularLocation>
</comment>
<dbReference type="Gene3D" id="1.20.1520.10">
    <property type="entry name" value="ADP-ribosylation factor-like 2-binding protein, domain"/>
    <property type="match status" value="1"/>
</dbReference>
<dbReference type="EMBL" id="JACDTQ010003641">
    <property type="protein sequence ID" value="KAF5913174.1"/>
    <property type="molecule type" value="Genomic_DNA"/>
</dbReference>
<gene>
    <name evidence="2" type="ORF">HPG69_016789</name>
</gene>
<comment type="caution">
    <text evidence="2">The sequence shown here is derived from an EMBL/GenBank/DDBJ whole genome shotgun (WGS) entry which is preliminary data.</text>
</comment>
<dbReference type="PANTHER" id="PTHR15487">
    <property type="entry name" value="ADP-RIBOSYLATION FACTOR-LIKE PROTEIN 2-BINDING PROTEIN"/>
    <property type="match status" value="1"/>
</dbReference>